<evidence type="ECO:0000256" key="1">
    <source>
        <dbReference type="SAM" id="Phobius"/>
    </source>
</evidence>
<dbReference type="Proteomes" id="UP000282930">
    <property type="component" value="Chromosome"/>
</dbReference>
<dbReference type="SUPFAM" id="SSF50494">
    <property type="entry name" value="Trypsin-like serine proteases"/>
    <property type="match status" value="1"/>
</dbReference>
<dbReference type="GO" id="GO:0016787">
    <property type="term" value="F:hydrolase activity"/>
    <property type="evidence" value="ECO:0007669"/>
    <property type="project" value="UniProtKB-KW"/>
</dbReference>
<dbReference type="Pfam" id="PF17820">
    <property type="entry name" value="PDZ_6"/>
    <property type="match status" value="1"/>
</dbReference>
<dbReference type="InterPro" id="IPR001478">
    <property type="entry name" value="PDZ"/>
</dbReference>
<keyword evidence="1" id="KW-1133">Transmembrane helix</keyword>
<dbReference type="EC" id="3.4.21.116" evidence="3"/>
<keyword evidence="3" id="KW-0378">Hydrolase</keyword>
<dbReference type="RefSeq" id="WP_127351837.1">
    <property type="nucleotide sequence ID" value="NZ_CP034791.1"/>
</dbReference>
<dbReference type="InterPro" id="IPR008763">
    <property type="entry name" value="Peptidase_S55"/>
</dbReference>
<organism evidence="3 4">
    <name type="scientific">Caldicellulosiruptor changbaiensis</name>
    <dbReference type="NCBI Taxonomy" id="1222016"/>
    <lineage>
        <taxon>Bacteria</taxon>
        <taxon>Bacillati</taxon>
        <taxon>Bacillota</taxon>
        <taxon>Bacillota incertae sedis</taxon>
        <taxon>Caldicellulosiruptorales</taxon>
        <taxon>Caldicellulosiruptoraceae</taxon>
        <taxon>Caldicellulosiruptor</taxon>
    </lineage>
</organism>
<accession>A0A3T0D628</accession>
<reference evidence="3 4" key="1">
    <citation type="submission" date="2018-12" db="EMBL/GenBank/DDBJ databases">
        <title>Genome sequence from the cellulolytic species, Caldicellulosiruptor changbaiensis.</title>
        <authorList>
            <person name="Blumer-Schuette S.E."/>
            <person name="Mendoza C."/>
        </authorList>
    </citation>
    <scope>NUCLEOTIDE SEQUENCE [LARGE SCALE GENOMIC DNA]</scope>
    <source>
        <strain evidence="3 4">CBS-Z</strain>
    </source>
</reference>
<dbReference type="KEGG" id="ccha:ELD05_06800"/>
<sequence>MKKVVFSIFLFYLIATTLFFIYLNITPDYLTCYKSDKCVSIKTPVFVDVSSVNNNVLKTIKNNLLFKTSTFYLNNKSNSLICELRIGAIPLKVLKISIIEQKDLIVMGRFVGIKLMTNGILVIGYSYVYSENSKPKIPAREAGVQIGDQIISANGQKLRDCDQLFKIINSSQGKTVTLLVKRGEYYKEVKIRPILSSEGVYKIGLWVRDGTSGIGTLTFVDKKRGTFGALGHGISDIDTNILLDLKEGQVYKAEVIDIKKNEYQEIGEVIGNIDENAVVGNILINSQFGVYGKLIDKDFLRYGVNYEVARAQDVHVGDAYIITDISNSIQKFKVKVEKILPLYRNSTKALVIKVTDKRLIKITGGIVQGMSGSPIIQDNKLVGAVTHVFMKEPDKGYAVFIENMINMTNRIR</sequence>
<dbReference type="InterPro" id="IPR041489">
    <property type="entry name" value="PDZ_6"/>
</dbReference>
<protein>
    <submittedName>
        <fullName evidence="3">SpoIVB peptidase</fullName>
        <ecNumber evidence="3">3.4.21.116</ecNumber>
    </submittedName>
</protein>
<evidence type="ECO:0000313" key="4">
    <source>
        <dbReference type="Proteomes" id="UP000282930"/>
    </source>
</evidence>
<dbReference type="InterPro" id="IPR014219">
    <property type="entry name" value="SpoIVB"/>
</dbReference>
<feature type="transmembrane region" description="Helical" evidence="1">
    <location>
        <begin position="104"/>
        <end position="128"/>
    </location>
</feature>
<gene>
    <name evidence="3" type="primary">spoIVB</name>
    <name evidence="3" type="ORF">ELD05_06800</name>
</gene>
<dbReference type="AlphaFoldDB" id="A0A3T0D628"/>
<dbReference type="InterPro" id="IPR009003">
    <property type="entry name" value="Peptidase_S1_PA"/>
</dbReference>
<proteinExistence type="predicted"/>
<evidence type="ECO:0000313" key="3">
    <source>
        <dbReference type="EMBL" id="AZT90372.1"/>
    </source>
</evidence>
<dbReference type="Gene3D" id="2.30.42.10">
    <property type="match status" value="1"/>
</dbReference>
<keyword evidence="1" id="KW-0812">Transmembrane</keyword>
<dbReference type="InterPro" id="IPR036034">
    <property type="entry name" value="PDZ_sf"/>
</dbReference>
<evidence type="ECO:0000259" key="2">
    <source>
        <dbReference type="PROSITE" id="PS51494"/>
    </source>
</evidence>
<keyword evidence="4" id="KW-1185">Reference proteome</keyword>
<feature type="transmembrane region" description="Helical" evidence="1">
    <location>
        <begin position="6"/>
        <end position="25"/>
    </location>
</feature>
<name>A0A3T0D628_9FIRM</name>
<dbReference type="Pfam" id="PF05580">
    <property type="entry name" value="Peptidase_S55"/>
    <property type="match status" value="1"/>
</dbReference>
<keyword evidence="1" id="KW-0472">Membrane</keyword>
<dbReference type="EMBL" id="CP034791">
    <property type="protein sequence ID" value="AZT90372.1"/>
    <property type="molecule type" value="Genomic_DNA"/>
</dbReference>
<dbReference type="SUPFAM" id="SSF50156">
    <property type="entry name" value="PDZ domain-like"/>
    <property type="match status" value="1"/>
</dbReference>
<dbReference type="PROSITE" id="PS51494">
    <property type="entry name" value="SPOIVB"/>
    <property type="match status" value="1"/>
</dbReference>
<dbReference type="SMART" id="SM00228">
    <property type="entry name" value="PDZ"/>
    <property type="match status" value="1"/>
</dbReference>
<dbReference type="NCBIfam" id="TIGR02860">
    <property type="entry name" value="spore_IV_B"/>
    <property type="match status" value="1"/>
</dbReference>
<feature type="domain" description="Peptidase S55" evidence="2">
    <location>
        <begin position="185"/>
        <end position="412"/>
    </location>
</feature>